<organism evidence="1 2">
    <name type="scientific">Cichorium intybus</name>
    <name type="common">Chicory</name>
    <dbReference type="NCBI Taxonomy" id="13427"/>
    <lineage>
        <taxon>Eukaryota</taxon>
        <taxon>Viridiplantae</taxon>
        <taxon>Streptophyta</taxon>
        <taxon>Embryophyta</taxon>
        <taxon>Tracheophyta</taxon>
        <taxon>Spermatophyta</taxon>
        <taxon>Magnoliopsida</taxon>
        <taxon>eudicotyledons</taxon>
        <taxon>Gunneridae</taxon>
        <taxon>Pentapetalae</taxon>
        <taxon>asterids</taxon>
        <taxon>campanulids</taxon>
        <taxon>Asterales</taxon>
        <taxon>Asteraceae</taxon>
        <taxon>Cichorioideae</taxon>
        <taxon>Cichorieae</taxon>
        <taxon>Cichoriinae</taxon>
        <taxon>Cichorium</taxon>
    </lineage>
</organism>
<sequence>MRTFCIHYRNQKGATATKSCKALISLFSKTGCQSKEVEEISSLTYPEYLINNKLTVGRKSYMQFTNKALYPDPRSLATHEIPEVVEDYHLAAINAIEVGFNGIEIHGAHEYLLDQFMKDGINDRKDEYGSSLASRCNFLLEVVNSVATAISADKVG</sequence>
<comment type="caution">
    <text evidence="1">The sequence shown here is derived from an EMBL/GenBank/DDBJ whole genome shotgun (WGS) entry which is preliminary data.</text>
</comment>
<dbReference type="Proteomes" id="UP001055811">
    <property type="component" value="Linkage Group LG04"/>
</dbReference>
<protein>
    <submittedName>
        <fullName evidence="1">Uncharacterized protein</fullName>
    </submittedName>
</protein>
<evidence type="ECO:0000313" key="1">
    <source>
        <dbReference type="EMBL" id="KAI3753313.1"/>
    </source>
</evidence>
<reference evidence="1 2" key="2">
    <citation type="journal article" date="2022" name="Mol. Ecol. Resour.">
        <title>The genomes of chicory, endive, great burdock and yacon provide insights into Asteraceae paleo-polyploidization history and plant inulin production.</title>
        <authorList>
            <person name="Fan W."/>
            <person name="Wang S."/>
            <person name="Wang H."/>
            <person name="Wang A."/>
            <person name="Jiang F."/>
            <person name="Liu H."/>
            <person name="Zhao H."/>
            <person name="Xu D."/>
            <person name="Zhang Y."/>
        </authorList>
    </citation>
    <scope>NUCLEOTIDE SEQUENCE [LARGE SCALE GENOMIC DNA]</scope>
    <source>
        <strain evidence="2">cv. Punajuju</strain>
        <tissue evidence="1">Leaves</tissue>
    </source>
</reference>
<gene>
    <name evidence="1" type="ORF">L2E82_25363</name>
</gene>
<keyword evidence="2" id="KW-1185">Reference proteome</keyword>
<reference evidence="2" key="1">
    <citation type="journal article" date="2022" name="Mol. Ecol. Resour.">
        <title>The genomes of chicory, endive, great burdock and yacon provide insights into Asteraceae palaeo-polyploidization history and plant inulin production.</title>
        <authorList>
            <person name="Fan W."/>
            <person name="Wang S."/>
            <person name="Wang H."/>
            <person name="Wang A."/>
            <person name="Jiang F."/>
            <person name="Liu H."/>
            <person name="Zhao H."/>
            <person name="Xu D."/>
            <person name="Zhang Y."/>
        </authorList>
    </citation>
    <scope>NUCLEOTIDE SEQUENCE [LARGE SCALE GENOMIC DNA]</scope>
    <source>
        <strain evidence="2">cv. Punajuju</strain>
    </source>
</reference>
<dbReference type="EMBL" id="CM042012">
    <property type="protein sequence ID" value="KAI3753313.1"/>
    <property type="molecule type" value="Genomic_DNA"/>
</dbReference>
<proteinExistence type="predicted"/>
<evidence type="ECO:0000313" key="2">
    <source>
        <dbReference type="Proteomes" id="UP001055811"/>
    </source>
</evidence>
<name>A0ACB9E3V3_CICIN</name>
<accession>A0ACB9E3V3</accession>